<name>A0A0F9AF84_9ZZZZ</name>
<comment type="caution">
    <text evidence="1">The sequence shown here is derived from an EMBL/GenBank/DDBJ whole genome shotgun (WGS) entry which is preliminary data.</text>
</comment>
<reference evidence="1" key="1">
    <citation type="journal article" date="2015" name="Nature">
        <title>Complex archaea that bridge the gap between prokaryotes and eukaryotes.</title>
        <authorList>
            <person name="Spang A."/>
            <person name="Saw J.H."/>
            <person name="Jorgensen S.L."/>
            <person name="Zaremba-Niedzwiedzka K."/>
            <person name="Martijn J."/>
            <person name="Lind A.E."/>
            <person name="van Eijk R."/>
            <person name="Schleper C."/>
            <person name="Guy L."/>
            <person name="Ettema T.J."/>
        </authorList>
    </citation>
    <scope>NUCLEOTIDE SEQUENCE</scope>
</reference>
<dbReference type="EMBL" id="LAZR01046262">
    <property type="protein sequence ID" value="KKK96945.1"/>
    <property type="molecule type" value="Genomic_DNA"/>
</dbReference>
<organism evidence="1">
    <name type="scientific">marine sediment metagenome</name>
    <dbReference type="NCBI Taxonomy" id="412755"/>
    <lineage>
        <taxon>unclassified sequences</taxon>
        <taxon>metagenomes</taxon>
        <taxon>ecological metagenomes</taxon>
    </lineage>
</organism>
<sequence length="72" mass="7994">MANENNKYKQAEINEFGDIVCPNCFINIITPGGHYIKQGNYHCSCGIIFEVGKEVIKDVERIKTGTDTAGKD</sequence>
<proteinExistence type="predicted"/>
<protein>
    <submittedName>
        <fullName evidence="1">Uncharacterized protein</fullName>
    </submittedName>
</protein>
<accession>A0A0F9AF84</accession>
<evidence type="ECO:0000313" key="1">
    <source>
        <dbReference type="EMBL" id="KKK96945.1"/>
    </source>
</evidence>
<gene>
    <name evidence="1" type="ORF">LCGC14_2657710</name>
</gene>
<dbReference type="AlphaFoldDB" id="A0A0F9AF84"/>